<feature type="transmembrane region" description="Helical" evidence="23">
    <location>
        <begin position="7"/>
        <end position="27"/>
    </location>
</feature>
<keyword evidence="11 23" id="KW-0472">Membrane</keyword>
<sequence length="390" mass="43307">MRGKPDFWMMFIIFLLTGFGLVMVFSSSYYEGLTRHHDSYFFFKKQLSWSFVALVMFFIMSNIPYTIYQKKVGLILAISVFLLLLVYIPALSISLNGARRWLQLGPVGFQPSEIAKIAAVIYTAAIMTKKQNQLDHFSRGLLPPIIVLSFISALIVFEPHFSSIVILLISCMTIIFVAGARVKHLLLLASTGIPFLIYIMLLQPYRIKRWAAVYDPWKNPSSDGHQIIQSLFAIGPGGLFGKGLGNSIQKLAYLPMAQTDFIFSIIAEELGFLGGLLLVTLYVAFILRGIRIAVRAPDLFGHLLGIGIITMFATQTLLNLGVVTAMLPPTGIPLPFISYGGTSLVICMMAAGILMNISRYQTVASTQQQPTSGNRPQRRRPHLVTSNFKG</sequence>
<keyword evidence="4 24" id="KW-0132">Cell division</keyword>
<evidence type="ECO:0000256" key="1">
    <source>
        <dbReference type="ARBA" id="ARBA00004651"/>
    </source>
</evidence>
<dbReference type="PANTHER" id="PTHR30474:SF2">
    <property type="entry name" value="PEPTIDOGLYCAN GLYCOSYLTRANSFERASE FTSW-RELATED"/>
    <property type="match status" value="1"/>
</dbReference>
<keyword evidence="12" id="KW-0131">Cell cycle</keyword>
<evidence type="ECO:0000256" key="13">
    <source>
        <dbReference type="ARBA" id="ARBA00023316"/>
    </source>
</evidence>
<evidence type="ECO:0000256" key="6">
    <source>
        <dbReference type="ARBA" id="ARBA00022679"/>
    </source>
</evidence>
<dbReference type="InterPro" id="IPR001182">
    <property type="entry name" value="FtsW/RodA"/>
</dbReference>
<dbReference type="InterPro" id="IPR013437">
    <property type="entry name" value="FtsW"/>
</dbReference>
<dbReference type="AlphaFoldDB" id="A0A1I6SX74"/>
<evidence type="ECO:0000256" key="9">
    <source>
        <dbReference type="ARBA" id="ARBA00022984"/>
    </source>
</evidence>
<evidence type="ECO:0000313" key="25">
    <source>
        <dbReference type="Proteomes" id="UP000198660"/>
    </source>
</evidence>
<evidence type="ECO:0000256" key="18">
    <source>
        <dbReference type="ARBA" id="ARBA00041418"/>
    </source>
</evidence>
<evidence type="ECO:0000256" key="19">
    <source>
        <dbReference type="ARBA" id="ARBA00044770"/>
    </source>
</evidence>
<evidence type="ECO:0000256" key="20">
    <source>
        <dbReference type="ARBA" id="ARBA00049902"/>
    </source>
</evidence>
<comment type="function">
    <text evidence="21">Peptidoglycan polymerase that is essential for cell division.</text>
</comment>
<keyword evidence="13" id="KW-0961">Cell wall biogenesis/degradation</keyword>
<keyword evidence="6" id="KW-0808">Transferase</keyword>
<evidence type="ECO:0000256" key="10">
    <source>
        <dbReference type="ARBA" id="ARBA00022989"/>
    </source>
</evidence>
<feature type="transmembrane region" description="Helical" evidence="23">
    <location>
        <begin position="47"/>
        <end position="67"/>
    </location>
</feature>
<dbReference type="NCBIfam" id="TIGR02614">
    <property type="entry name" value="ftsW"/>
    <property type="match status" value="1"/>
</dbReference>
<evidence type="ECO:0000256" key="4">
    <source>
        <dbReference type="ARBA" id="ARBA00022618"/>
    </source>
</evidence>
<evidence type="ECO:0000256" key="16">
    <source>
        <dbReference type="ARBA" id="ARBA00038053"/>
    </source>
</evidence>
<feature type="transmembrane region" description="Helical" evidence="23">
    <location>
        <begin position="107"/>
        <end position="128"/>
    </location>
</feature>
<gene>
    <name evidence="24" type="ORF">SAMN05444972_10898</name>
</gene>
<evidence type="ECO:0000256" key="14">
    <source>
        <dbReference type="ARBA" id="ARBA00032370"/>
    </source>
</evidence>
<comment type="pathway">
    <text evidence="2">Cell wall biogenesis; peptidoglycan biosynthesis.</text>
</comment>
<feature type="transmembrane region" description="Helical" evidence="23">
    <location>
        <begin position="261"/>
        <end position="287"/>
    </location>
</feature>
<proteinExistence type="inferred from homology"/>
<accession>A0A1I6SX74</accession>
<name>A0A1I6SX74_9BACL</name>
<evidence type="ECO:0000256" key="11">
    <source>
        <dbReference type="ARBA" id="ARBA00023136"/>
    </source>
</evidence>
<evidence type="ECO:0000256" key="21">
    <source>
        <dbReference type="ARBA" id="ARBA00049966"/>
    </source>
</evidence>
<dbReference type="EMBL" id="FPAA01000008">
    <property type="protein sequence ID" value="SFS81500.1"/>
    <property type="molecule type" value="Genomic_DNA"/>
</dbReference>
<keyword evidence="10 23" id="KW-1133">Transmembrane helix</keyword>
<keyword evidence="5" id="KW-0328">Glycosyltransferase</keyword>
<protein>
    <recommendedName>
        <fullName evidence="17">Probable peptidoglycan glycosyltransferase FtsW</fullName>
        <ecNumber evidence="19">2.4.99.28</ecNumber>
    </recommendedName>
    <alternativeName>
        <fullName evidence="18">Cell division protein FtsW</fullName>
    </alternativeName>
    <alternativeName>
        <fullName evidence="15">Cell wall polymerase</fullName>
    </alternativeName>
    <alternativeName>
        <fullName evidence="14">Peptidoglycan polymerase</fullName>
    </alternativeName>
</protein>
<keyword evidence="3" id="KW-1003">Cell membrane</keyword>
<feature type="transmembrane region" description="Helical" evidence="23">
    <location>
        <begin position="185"/>
        <end position="205"/>
    </location>
</feature>
<keyword evidence="25" id="KW-1185">Reference proteome</keyword>
<feature type="compositionally biased region" description="Polar residues" evidence="22">
    <location>
        <begin position="365"/>
        <end position="375"/>
    </location>
</feature>
<dbReference type="Pfam" id="PF01098">
    <property type="entry name" value="FTSW_RODA_SPOVE"/>
    <property type="match status" value="1"/>
</dbReference>
<evidence type="ECO:0000256" key="23">
    <source>
        <dbReference type="SAM" id="Phobius"/>
    </source>
</evidence>
<feature type="transmembrane region" description="Helical" evidence="23">
    <location>
        <begin position="336"/>
        <end position="357"/>
    </location>
</feature>
<organism evidence="24 25">
    <name type="scientific">Marininema halotolerans</name>
    <dbReference type="NCBI Taxonomy" id="1155944"/>
    <lineage>
        <taxon>Bacteria</taxon>
        <taxon>Bacillati</taxon>
        <taxon>Bacillota</taxon>
        <taxon>Bacilli</taxon>
        <taxon>Bacillales</taxon>
        <taxon>Thermoactinomycetaceae</taxon>
        <taxon>Marininema</taxon>
    </lineage>
</organism>
<feature type="transmembrane region" description="Helical" evidence="23">
    <location>
        <begin position="74"/>
        <end position="95"/>
    </location>
</feature>
<keyword evidence="8" id="KW-0133">Cell shape</keyword>
<evidence type="ECO:0000256" key="22">
    <source>
        <dbReference type="SAM" id="MobiDB-lite"/>
    </source>
</evidence>
<evidence type="ECO:0000256" key="2">
    <source>
        <dbReference type="ARBA" id="ARBA00004752"/>
    </source>
</evidence>
<feature type="transmembrane region" description="Helical" evidence="23">
    <location>
        <begin position="163"/>
        <end position="180"/>
    </location>
</feature>
<evidence type="ECO:0000256" key="5">
    <source>
        <dbReference type="ARBA" id="ARBA00022676"/>
    </source>
</evidence>
<evidence type="ECO:0000256" key="17">
    <source>
        <dbReference type="ARBA" id="ARBA00041185"/>
    </source>
</evidence>
<keyword evidence="7 23" id="KW-0812">Transmembrane</keyword>
<evidence type="ECO:0000256" key="15">
    <source>
        <dbReference type="ARBA" id="ARBA00033270"/>
    </source>
</evidence>
<dbReference type="GO" id="GO:0032153">
    <property type="term" value="C:cell division site"/>
    <property type="evidence" value="ECO:0007669"/>
    <property type="project" value="TreeGrafter"/>
</dbReference>
<evidence type="ECO:0000256" key="8">
    <source>
        <dbReference type="ARBA" id="ARBA00022960"/>
    </source>
</evidence>
<feature type="transmembrane region" description="Helical" evidence="23">
    <location>
        <begin position="140"/>
        <end position="157"/>
    </location>
</feature>
<evidence type="ECO:0000256" key="3">
    <source>
        <dbReference type="ARBA" id="ARBA00022475"/>
    </source>
</evidence>
<dbReference type="RefSeq" id="WP_245838772.1">
    <property type="nucleotide sequence ID" value="NZ_FPAA01000008.1"/>
</dbReference>
<dbReference type="PANTHER" id="PTHR30474">
    <property type="entry name" value="CELL CYCLE PROTEIN"/>
    <property type="match status" value="1"/>
</dbReference>
<dbReference type="GO" id="GO:0009252">
    <property type="term" value="P:peptidoglycan biosynthetic process"/>
    <property type="evidence" value="ECO:0007669"/>
    <property type="project" value="UniProtKB-KW"/>
</dbReference>
<keyword evidence="9" id="KW-0573">Peptidoglycan synthesis</keyword>
<dbReference type="GO" id="GO:0005886">
    <property type="term" value="C:plasma membrane"/>
    <property type="evidence" value="ECO:0007669"/>
    <property type="project" value="UniProtKB-SubCell"/>
</dbReference>
<comment type="catalytic activity">
    <reaction evidence="20">
        <text>[GlcNAc-(1-&gt;4)-Mur2Ac(oyl-L-Ala-gamma-D-Glu-L-Lys-D-Ala-D-Ala)](n)-di-trans,octa-cis-undecaprenyl diphosphate + beta-D-GlcNAc-(1-&gt;4)-Mur2Ac(oyl-L-Ala-gamma-D-Glu-L-Lys-D-Ala-D-Ala)-di-trans,octa-cis-undecaprenyl diphosphate = [GlcNAc-(1-&gt;4)-Mur2Ac(oyl-L-Ala-gamma-D-Glu-L-Lys-D-Ala-D-Ala)](n+1)-di-trans,octa-cis-undecaprenyl diphosphate + di-trans,octa-cis-undecaprenyl diphosphate + H(+)</text>
        <dbReference type="Rhea" id="RHEA:23708"/>
        <dbReference type="Rhea" id="RHEA-COMP:9602"/>
        <dbReference type="Rhea" id="RHEA-COMP:9603"/>
        <dbReference type="ChEBI" id="CHEBI:15378"/>
        <dbReference type="ChEBI" id="CHEBI:58405"/>
        <dbReference type="ChEBI" id="CHEBI:60033"/>
        <dbReference type="ChEBI" id="CHEBI:78435"/>
        <dbReference type="EC" id="2.4.99.28"/>
    </reaction>
</comment>
<reference evidence="25" key="1">
    <citation type="submission" date="2016-10" db="EMBL/GenBank/DDBJ databases">
        <authorList>
            <person name="Varghese N."/>
            <person name="Submissions S."/>
        </authorList>
    </citation>
    <scope>NUCLEOTIDE SEQUENCE [LARGE SCALE GENOMIC DNA]</scope>
    <source>
        <strain evidence="25">DSM 45789</strain>
    </source>
</reference>
<dbReference type="GO" id="GO:0015648">
    <property type="term" value="F:lipid-linked peptidoglycan transporter activity"/>
    <property type="evidence" value="ECO:0007669"/>
    <property type="project" value="TreeGrafter"/>
</dbReference>
<comment type="similarity">
    <text evidence="16">Belongs to the SEDS family. FtsW subfamily.</text>
</comment>
<dbReference type="GO" id="GO:0071555">
    <property type="term" value="P:cell wall organization"/>
    <property type="evidence" value="ECO:0007669"/>
    <property type="project" value="UniProtKB-KW"/>
</dbReference>
<dbReference type="EC" id="2.4.99.28" evidence="19"/>
<dbReference type="Proteomes" id="UP000198660">
    <property type="component" value="Unassembled WGS sequence"/>
</dbReference>
<comment type="subcellular location">
    <subcellularLocation>
        <location evidence="1">Cell membrane</location>
        <topology evidence="1">Multi-pass membrane protein</topology>
    </subcellularLocation>
</comment>
<dbReference type="GO" id="GO:0008955">
    <property type="term" value="F:peptidoglycan glycosyltransferase activity"/>
    <property type="evidence" value="ECO:0007669"/>
    <property type="project" value="UniProtKB-EC"/>
</dbReference>
<dbReference type="GO" id="GO:0008360">
    <property type="term" value="P:regulation of cell shape"/>
    <property type="evidence" value="ECO:0007669"/>
    <property type="project" value="UniProtKB-KW"/>
</dbReference>
<feature type="region of interest" description="Disordered" evidence="22">
    <location>
        <begin position="365"/>
        <end position="390"/>
    </location>
</feature>
<evidence type="ECO:0000256" key="12">
    <source>
        <dbReference type="ARBA" id="ARBA00023306"/>
    </source>
</evidence>
<dbReference type="GO" id="GO:0051301">
    <property type="term" value="P:cell division"/>
    <property type="evidence" value="ECO:0007669"/>
    <property type="project" value="UniProtKB-KW"/>
</dbReference>
<feature type="transmembrane region" description="Helical" evidence="23">
    <location>
        <begin position="299"/>
        <end position="324"/>
    </location>
</feature>
<evidence type="ECO:0000256" key="7">
    <source>
        <dbReference type="ARBA" id="ARBA00022692"/>
    </source>
</evidence>
<evidence type="ECO:0000313" key="24">
    <source>
        <dbReference type="EMBL" id="SFS81500.1"/>
    </source>
</evidence>